<gene>
    <name evidence="1" type="ORF">PM001_LOCUS7346</name>
</gene>
<accession>A0AAV1TKS8</accession>
<proteinExistence type="predicted"/>
<dbReference type="EMBL" id="CAKLBY020000058">
    <property type="protein sequence ID" value="CAK7921846.1"/>
    <property type="molecule type" value="Genomic_DNA"/>
</dbReference>
<comment type="caution">
    <text evidence="1">The sequence shown here is derived from an EMBL/GenBank/DDBJ whole genome shotgun (WGS) entry which is preliminary data.</text>
</comment>
<organism evidence="1 2">
    <name type="scientific">Peronospora matthiolae</name>
    <dbReference type="NCBI Taxonomy" id="2874970"/>
    <lineage>
        <taxon>Eukaryota</taxon>
        <taxon>Sar</taxon>
        <taxon>Stramenopiles</taxon>
        <taxon>Oomycota</taxon>
        <taxon>Peronosporomycetes</taxon>
        <taxon>Peronosporales</taxon>
        <taxon>Peronosporaceae</taxon>
        <taxon>Peronospora</taxon>
    </lineage>
</organism>
<protein>
    <submittedName>
        <fullName evidence="1">Uncharacterized protein</fullName>
    </submittedName>
</protein>
<reference evidence="1" key="1">
    <citation type="submission" date="2024-01" db="EMBL/GenBank/DDBJ databases">
        <authorList>
            <person name="Webb A."/>
        </authorList>
    </citation>
    <scope>NUCLEOTIDE SEQUENCE</scope>
    <source>
        <strain evidence="1">Pm1</strain>
    </source>
</reference>
<dbReference type="Proteomes" id="UP001162060">
    <property type="component" value="Unassembled WGS sequence"/>
</dbReference>
<dbReference type="AlphaFoldDB" id="A0AAV1TKS8"/>
<sequence length="142" mass="15871">MQGMLQVFSTITSPAQSIKLFTTLKAAHKSCTDHHYLYLTAVSDACVGADNLALQSIVNYADPNMRMTMLARSNIQRPDSLGQTKELTQFAQHMKIESQAKNLGRDVVDAFEPKGASKERVVARSRKLIDEGGDQRTCYRYE</sequence>
<evidence type="ECO:0000313" key="1">
    <source>
        <dbReference type="EMBL" id="CAK7921846.1"/>
    </source>
</evidence>
<evidence type="ECO:0000313" key="2">
    <source>
        <dbReference type="Proteomes" id="UP001162060"/>
    </source>
</evidence>
<name>A0AAV1TKS8_9STRA</name>